<sequence>MAQNRISEEKSKGWGALNVRIVSYAGNSKRQSFHYGHVWRAWVPPLRISLTWALPLSYNSPAAGIKLVHITSKLSRDWLCKHISKSYISLNGID</sequence>
<proteinExistence type="predicted"/>
<accession>A0A4C1TY52</accession>
<protein>
    <submittedName>
        <fullName evidence="1">Uncharacterized protein</fullName>
    </submittedName>
</protein>
<evidence type="ECO:0000313" key="1">
    <source>
        <dbReference type="EMBL" id="GBP18848.1"/>
    </source>
</evidence>
<keyword evidence="2" id="KW-1185">Reference proteome</keyword>
<comment type="caution">
    <text evidence="1">The sequence shown here is derived from an EMBL/GenBank/DDBJ whole genome shotgun (WGS) entry which is preliminary data.</text>
</comment>
<dbReference type="EMBL" id="BGZK01000101">
    <property type="protein sequence ID" value="GBP18848.1"/>
    <property type="molecule type" value="Genomic_DNA"/>
</dbReference>
<dbReference type="AlphaFoldDB" id="A0A4C1TY52"/>
<name>A0A4C1TY52_EUMVA</name>
<evidence type="ECO:0000313" key="2">
    <source>
        <dbReference type="Proteomes" id="UP000299102"/>
    </source>
</evidence>
<gene>
    <name evidence="1" type="ORF">EVAR_93278_1</name>
</gene>
<organism evidence="1 2">
    <name type="scientific">Eumeta variegata</name>
    <name type="common">Bagworm moth</name>
    <name type="synonym">Eumeta japonica</name>
    <dbReference type="NCBI Taxonomy" id="151549"/>
    <lineage>
        <taxon>Eukaryota</taxon>
        <taxon>Metazoa</taxon>
        <taxon>Ecdysozoa</taxon>
        <taxon>Arthropoda</taxon>
        <taxon>Hexapoda</taxon>
        <taxon>Insecta</taxon>
        <taxon>Pterygota</taxon>
        <taxon>Neoptera</taxon>
        <taxon>Endopterygota</taxon>
        <taxon>Lepidoptera</taxon>
        <taxon>Glossata</taxon>
        <taxon>Ditrysia</taxon>
        <taxon>Tineoidea</taxon>
        <taxon>Psychidae</taxon>
        <taxon>Oiketicinae</taxon>
        <taxon>Eumeta</taxon>
    </lineage>
</organism>
<reference evidence="1 2" key="1">
    <citation type="journal article" date="2019" name="Commun. Biol.">
        <title>The bagworm genome reveals a unique fibroin gene that provides high tensile strength.</title>
        <authorList>
            <person name="Kono N."/>
            <person name="Nakamura H."/>
            <person name="Ohtoshi R."/>
            <person name="Tomita M."/>
            <person name="Numata K."/>
            <person name="Arakawa K."/>
        </authorList>
    </citation>
    <scope>NUCLEOTIDE SEQUENCE [LARGE SCALE GENOMIC DNA]</scope>
</reference>
<dbReference type="Proteomes" id="UP000299102">
    <property type="component" value="Unassembled WGS sequence"/>
</dbReference>